<keyword evidence="1" id="KW-0732">Signal</keyword>
<name>A0ABW4BD98_9LACO</name>
<sequence>MKSHLLCTSLLSAALLGVSIIGQPISTVSAATDAHQSTASVTSTMIYWNSSAHLVTSAYSNVTSSNNIFDDRPLVTNKAGNKGSIKVRVINQRGAQVGSVKTIGVGKSVRLDTIYWDSGTYNIQAKAVSAAGTYAISID</sequence>
<feature type="chain" id="PRO_5045536603" evidence="1">
    <location>
        <begin position="31"/>
        <end position="139"/>
    </location>
</feature>
<gene>
    <name evidence="2" type="ORF">ACFQ3L_11460</name>
</gene>
<dbReference type="Proteomes" id="UP001597249">
    <property type="component" value="Unassembled WGS sequence"/>
</dbReference>
<accession>A0ABW4BD98</accession>
<evidence type="ECO:0000313" key="3">
    <source>
        <dbReference type="Proteomes" id="UP001597249"/>
    </source>
</evidence>
<feature type="signal peptide" evidence="1">
    <location>
        <begin position="1"/>
        <end position="30"/>
    </location>
</feature>
<proteinExistence type="predicted"/>
<evidence type="ECO:0000256" key="1">
    <source>
        <dbReference type="SAM" id="SignalP"/>
    </source>
</evidence>
<organism evidence="2 3">
    <name type="scientific">Lacticaseibacillus jixianensis</name>
    <dbReference type="NCBI Taxonomy" id="2486012"/>
    <lineage>
        <taxon>Bacteria</taxon>
        <taxon>Bacillati</taxon>
        <taxon>Bacillota</taxon>
        <taxon>Bacilli</taxon>
        <taxon>Lactobacillales</taxon>
        <taxon>Lactobacillaceae</taxon>
        <taxon>Lacticaseibacillus</taxon>
    </lineage>
</organism>
<protein>
    <submittedName>
        <fullName evidence="2">Uncharacterized protein</fullName>
    </submittedName>
</protein>
<dbReference type="RefSeq" id="WP_125586092.1">
    <property type="nucleotide sequence ID" value="NZ_JBHTMO010000041.1"/>
</dbReference>
<comment type="caution">
    <text evidence="2">The sequence shown here is derived from an EMBL/GenBank/DDBJ whole genome shotgun (WGS) entry which is preliminary data.</text>
</comment>
<reference evidence="3" key="1">
    <citation type="journal article" date="2019" name="Int. J. Syst. Evol. Microbiol.">
        <title>The Global Catalogue of Microorganisms (GCM) 10K type strain sequencing project: providing services to taxonomists for standard genome sequencing and annotation.</title>
        <authorList>
            <consortium name="The Broad Institute Genomics Platform"/>
            <consortium name="The Broad Institute Genome Sequencing Center for Infectious Disease"/>
            <person name="Wu L."/>
            <person name="Ma J."/>
        </authorList>
    </citation>
    <scope>NUCLEOTIDE SEQUENCE [LARGE SCALE GENOMIC DNA]</scope>
    <source>
        <strain evidence="3">CCM 8911</strain>
    </source>
</reference>
<dbReference type="EMBL" id="JBHTMO010000041">
    <property type="protein sequence ID" value="MFD1394185.1"/>
    <property type="molecule type" value="Genomic_DNA"/>
</dbReference>
<keyword evidence="3" id="KW-1185">Reference proteome</keyword>
<evidence type="ECO:0000313" key="2">
    <source>
        <dbReference type="EMBL" id="MFD1394185.1"/>
    </source>
</evidence>